<organism evidence="5 6">
    <name type="scientific">Ameiurus melas</name>
    <name type="common">Black bullhead</name>
    <name type="synonym">Silurus melas</name>
    <dbReference type="NCBI Taxonomy" id="219545"/>
    <lineage>
        <taxon>Eukaryota</taxon>
        <taxon>Metazoa</taxon>
        <taxon>Chordata</taxon>
        <taxon>Craniata</taxon>
        <taxon>Vertebrata</taxon>
        <taxon>Euteleostomi</taxon>
        <taxon>Actinopterygii</taxon>
        <taxon>Neopterygii</taxon>
        <taxon>Teleostei</taxon>
        <taxon>Ostariophysi</taxon>
        <taxon>Siluriformes</taxon>
        <taxon>Ictaluridae</taxon>
        <taxon>Ameiurus</taxon>
    </lineage>
</organism>
<gene>
    <name evidence="5" type="ORF">AMELA_G00199480</name>
</gene>
<dbReference type="InterPro" id="IPR016054">
    <property type="entry name" value="LY6_UPA_recep-like"/>
</dbReference>
<dbReference type="Pfam" id="PF00021">
    <property type="entry name" value="UPAR_LY6"/>
    <property type="match status" value="1"/>
</dbReference>
<keyword evidence="1 3" id="KW-0732">Signal</keyword>
<dbReference type="PANTHER" id="PTHR10036">
    <property type="entry name" value="CD59 GLYCOPROTEIN"/>
    <property type="match status" value="1"/>
</dbReference>
<evidence type="ECO:0000256" key="1">
    <source>
        <dbReference type="ARBA" id="ARBA00022729"/>
    </source>
</evidence>
<evidence type="ECO:0000256" key="3">
    <source>
        <dbReference type="SAM" id="SignalP"/>
    </source>
</evidence>
<dbReference type="CDD" id="cd23553">
    <property type="entry name" value="TFP_LU_ECD_Ly6PGE"/>
    <property type="match status" value="1"/>
</dbReference>
<feature type="chain" id="PRO_5029680156" description="UPAR/Ly6 domain-containing protein" evidence="3">
    <location>
        <begin position="21"/>
        <end position="120"/>
    </location>
</feature>
<dbReference type="AlphaFoldDB" id="A0A7J6A6V0"/>
<protein>
    <recommendedName>
        <fullName evidence="4">UPAR/Ly6 domain-containing protein</fullName>
    </recommendedName>
</protein>
<dbReference type="SUPFAM" id="SSF57302">
    <property type="entry name" value="Snake toxin-like"/>
    <property type="match status" value="1"/>
</dbReference>
<feature type="domain" description="UPAR/Ly6" evidence="4">
    <location>
        <begin position="22"/>
        <end position="105"/>
    </location>
</feature>
<evidence type="ECO:0000313" key="5">
    <source>
        <dbReference type="EMBL" id="KAF4078473.1"/>
    </source>
</evidence>
<dbReference type="InterPro" id="IPR045860">
    <property type="entry name" value="Snake_toxin-like_sf"/>
</dbReference>
<sequence>MMRPLVTLVLICILPKAVAGQLSCYTCNPADCVKYTAETCASGYDSCLSASATFLGKSFTMKTCATKQLCETAQSAQSLLPGATIGNVKCCQGNLCNGAESFTLSFLLMFVPLLSSVLFY</sequence>
<evidence type="ECO:0000313" key="6">
    <source>
        <dbReference type="Proteomes" id="UP000593565"/>
    </source>
</evidence>
<dbReference type="Proteomes" id="UP000593565">
    <property type="component" value="Unassembled WGS sequence"/>
</dbReference>
<feature type="signal peptide" evidence="3">
    <location>
        <begin position="1"/>
        <end position="20"/>
    </location>
</feature>
<proteinExistence type="predicted"/>
<evidence type="ECO:0000259" key="4">
    <source>
        <dbReference type="SMART" id="SM00134"/>
    </source>
</evidence>
<dbReference type="PANTHER" id="PTHR10036:SF3">
    <property type="entry name" value="PROTEIN SLEEPLESS-RELATED"/>
    <property type="match status" value="1"/>
</dbReference>
<dbReference type="EMBL" id="JAAGNN010000017">
    <property type="protein sequence ID" value="KAF4078473.1"/>
    <property type="molecule type" value="Genomic_DNA"/>
</dbReference>
<name>A0A7J6A6V0_AMEME</name>
<dbReference type="SMART" id="SM00134">
    <property type="entry name" value="LU"/>
    <property type="match status" value="1"/>
</dbReference>
<evidence type="ECO:0000256" key="2">
    <source>
        <dbReference type="ARBA" id="ARBA00023157"/>
    </source>
</evidence>
<reference evidence="5 6" key="1">
    <citation type="submission" date="2020-02" db="EMBL/GenBank/DDBJ databases">
        <title>A chromosome-scale genome assembly of the black bullhead catfish (Ameiurus melas).</title>
        <authorList>
            <person name="Wen M."/>
            <person name="Zham M."/>
            <person name="Cabau C."/>
            <person name="Klopp C."/>
            <person name="Donnadieu C."/>
            <person name="Roques C."/>
            <person name="Bouchez O."/>
            <person name="Lampietro C."/>
            <person name="Jouanno E."/>
            <person name="Herpin A."/>
            <person name="Louis A."/>
            <person name="Berthelot C."/>
            <person name="Parey E."/>
            <person name="Roest-Crollius H."/>
            <person name="Braasch I."/>
            <person name="Postlethwait J."/>
            <person name="Robinson-Rechavi M."/>
            <person name="Echchiki A."/>
            <person name="Begum T."/>
            <person name="Montfort J."/>
            <person name="Schartl M."/>
            <person name="Bobe J."/>
            <person name="Guiguen Y."/>
        </authorList>
    </citation>
    <scope>NUCLEOTIDE SEQUENCE [LARGE SCALE GENOMIC DNA]</scope>
    <source>
        <strain evidence="5">M_S1</strain>
        <tissue evidence="5">Blood</tissue>
    </source>
</reference>
<dbReference type="Gene3D" id="2.10.60.10">
    <property type="entry name" value="CD59"/>
    <property type="match status" value="1"/>
</dbReference>
<keyword evidence="6" id="KW-1185">Reference proteome</keyword>
<accession>A0A7J6A6V0</accession>
<keyword evidence="2" id="KW-1015">Disulfide bond</keyword>
<comment type="caution">
    <text evidence="5">The sequence shown here is derived from an EMBL/GenBank/DDBJ whole genome shotgun (WGS) entry which is preliminary data.</text>
</comment>